<comment type="function">
    <text evidence="10">Catalyzes the ATP-dependent conversion of 7-carboxy-7-deazaguanine (CDG) to 7-cyano-7-deazaguanine (preQ(0)).</text>
</comment>
<evidence type="ECO:0000256" key="7">
    <source>
        <dbReference type="ARBA" id="ARBA00037993"/>
    </source>
</evidence>
<keyword evidence="2 10" id="KW-0436">Ligase</keyword>
<dbReference type="Proteomes" id="UP000198661">
    <property type="component" value="Unassembled WGS sequence"/>
</dbReference>
<comment type="cofactor">
    <cofactor evidence="10">
        <name>Zn(2+)</name>
        <dbReference type="ChEBI" id="CHEBI:29105"/>
    </cofactor>
    <text evidence="10">Binds 1 zinc ion per subunit.</text>
</comment>
<comment type="catalytic activity">
    <reaction evidence="9 10">
        <text>7-carboxy-7-carbaguanine + NH4(+) + 2 ATP = 7-cyano-7-carbaguanine + 2 AMP + 2 diphosphate + 2 H(+)</text>
        <dbReference type="Rhea" id="RHEA:27982"/>
        <dbReference type="ChEBI" id="CHEBI:15378"/>
        <dbReference type="ChEBI" id="CHEBI:28938"/>
        <dbReference type="ChEBI" id="CHEBI:30616"/>
        <dbReference type="ChEBI" id="CHEBI:33019"/>
        <dbReference type="ChEBI" id="CHEBI:45075"/>
        <dbReference type="ChEBI" id="CHEBI:61036"/>
        <dbReference type="ChEBI" id="CHEBI:456215"/>
        <dbReference type="EC" id="6.3.4.20"/>
    </reaction>
</comment>
<dbReference type="UniPathway" id="UPA00391"/>
<evidence type="ECO:0000256" key="1">
    <source>
        <dbReference type="ARBA" id="ARBA00005061"/>
    </source>
</evidence>
<dbReference type="Gene3D" id="3.40.50.620">
    <property type="entry name" value="HUPs"/>
    <property type="match status" value="1"/>
</dbReference>
<evidence type="ECO:0000256" key="5">
    <source>
        <dbReference type="ARBA" id="ARBA00022833"/>
    </source>
</evidence>
<dbReference type="RefSeq" id="WP_092036733.1">
    <property type="nucleotide sequence ID" value="NZ_FOOK01000007.1"/>
</dbReference>
<keyword evidence="12" id="KW-1185">Reference proteome</keyword>
<evidence type="ECO:0000256" key="10">
    <source>
        <dbReference type="HAMAP-Rule" id="MF_01633"/>
    </source>
</evidence>
<dbReference type="PANTHER" id="PTHR42914:SF1">
    <property type="entry name" value="7-CYANO-7-DEAZAGUANINE SYNTHASE"/>
    <property type="match status" value="1"/>
</dbReference>
<dbReference type="OrthoDB" id="9789567at2"/>
<dbReference type="GO" id="GO:0005524">
    <property type="term" value="F:ATP binding"/>
    <property type="evidence" value="ECO:0007669"/>
    <property type="project" value="UniProtKB-UniRule"/>
</dbReference>
<sequence length="230" mass="25056">MPDKAVVILSGGLDSTTCMAVAADEGFDIYALTFDYGQRHRREVDCARRVAAHFGAREHRIVNLDFLKQIGGSSLTDSRMDIPSGGAGDDIPNTYVPGRNLIFLSLAASFAEVIGARAIFIGVSAVDYSGYPDCRPQFIEAVNRVLRVGTRAGDRSEPIEIRTPLIHLSKAETIKLGHRLGAPYHLTTSCYRGGERACGECDSCRLRLKGFREAGIIDPIPYEKRPGDPS</sequence>
<dbReference type="SUPFAM" id="SSF52402">
    <property type="entry name" value="Adenine nucleotide alpha hydrolases-like"/>
    <property type="match status" value="1"/>
</dbReference>
<feature type="binding site" evidence="10">
    <location>
        <position position="190"/>
    </location>
    <ligand>
        <name>Zn(2+)</name>
        <dbReference type="ChEBI" id="CHEBI:29105"/>
    </ligand>
</feature>
<feature type="binding site" evidence="10">
    <location>
        <position position="204"/>
    </location>
    <ligand>
        <name>Zn(2+)</name>
        <dbReference type="ChEBI" id="CHEBI:29105"/>
    </ligand>
</feature>
<keyword evidence="5 10" id="KW-0862">Zinc</keyword>
<evidence type="ECO:0000256" key="8">
    <source>
        <dbReference type="ARBA" id="ARBA00039149"/>
    </source>
</evidence>
<comment type="subunit">
    <text evidence="10">Homodimer.</text>
</comment>
<evidence type="ECO:0000313" key="11">
    <source>
        <dbReference type="EMBL" id="SFF86782.1"/>
    </source>
</evidence>
<evidence type="ECO:0000256" key="4">
    <source>
        <dbReference type="ARBA" id="ARBA00022741"/>
    </source>
</evidence>
<dbReference type="Pfam" id="PF06508">
    <property type="entry name" value="QueC"/>
    <property type="match status" value="1"/>
</dbReference>
<feature type="binding site" evidence="10">
    <location>
        <begin position="9"/>
        <end position="19"/>
    </location>
    <ligand>
        <name>ATP</name>
        <dbReference type="ChEBI" id="CHEBI:30616"/>
    </ligand>
</feature>
<accession>A0A1I2M5P2</accession>
<gene>
    <name evidence="10" type="primary">queC</name>
    <name evidence="11" type="ORF">SAMN04488025_10723</name>
</gene>
<protein>
    <recommendedName>
        <fullName evidence="8 10">7-cyano-7-deazaguanine synthase</fullName>
        <ecNumber evidence="8 10">6.3.4.20</ecNumber>
    </recommendedName>
    <alternativeName>
        <fullName evidence="10">7-cyano-7-carbaguanine synthase</fullName>
    </alternativeName>
    <alternativeName>
        <fullName evidence="10">PreQ(0) synthase</fullName>
    </alternativeName>
    <alternativeName>
        <fullName evidence="10">Queuosine biosynthesis protein QueC</fullName>
    </alternativeName>
</protein>
<comment type="similarity">
    <text evidence="7 10">Belongs to the QueC family.</text>
</comment>
<evidence type="ECO:0000256" key="6">
    <source>
        <dbReference type="ARBA" id="ARBA00022840"/>
    </source>
</evidence>
<keyword evidence="3 10" id="KW-0479">Metal-binding</keyword>
<dbReference type="PIRSF" id="PIRSF006293">
    <property type="entry name" value="ExsB"/>
    <property type="match status" value="1"/>
</dbReference>
<dbReference type="AlphaFoldDB" id="A0A1I2M5P2"/>
<evidence type="ECO:0000313" key="12">
    <source>
        <dbReference type="Proteomes" id="UP000198661"/>
    </source>
</evidence>
<dbReference type="STRING" id="201973.SAMN04488025_10723"/>
<dbReference type="GO" id="GO:0016879">
    <property type="term" value="F:ligase activity, forming carbon-nitrogen bonds"/>
    <property type="evidence" value="ECO:0007669"/>
    <property type="project" value="UniProtKB-UniRule"/>
</dbReference>
<keyword evidence="6 10" id="KW-0067">ATP-binding</keyword>
<dbReference type="GO" id="GO:0008616">
    <property type="term" value="P:tRNA queuosine(34) biosynthetic process"/>
    <property type="evidence" value="ECO:0007669"/>
    <property type="project" value="UniProtKB-UniRule"/>
</dbReference>
<proteinExistence type="inferred from homology"/>
<evidence type="ECO:0000256" key="9">
    <source>
        <dbReference type="ARBA" id="ARBA00047890"/>
    </source>
</evidence>
<dbReference type="PANTHER" id="PTHR42914">
    <property type="entry name" value="7-CYANO-7-DEAZAGUANINE SYNTHASE"/>
    <property type="match status" value="1"/>
</dbReference>
<reference evidence="11 12" key="1">
    <citation type="submission" date="2016-10" db="EMBL/GenBank/DDBJ databases">
        <authorList>
            <person name="de Groot N.N."/>
        </authorList>
    </citation>
    <scope>NUCLEOTIDE SEQUENCE [LARGE SCALE GENOMIC DNA]</scope>
    <source>
        <strain evidence="11 12">DSM 44945</strain>
    </source>
</reference>
<keyword evidence="10" id="KW-0671">Queuosine biosynthesis</keyword>
<feature type="binding site" evidence="10">
    <location>
        <position position="198"/>
    </location>
    <ligand>
        <name>Zn(2+)</name>
        <dbReference type="ChEBI" id="CHEBI:29105"/>
    </ligand>
</feature>
<keyword evidence="4 10" id="KW-0547">Nucleotide-binding</keyword>
<feature type="binding site" evidence="10">
    <location>
        <position position="201"/>
    </location>
    <ligand>
        <name>Zn(2+)</name>
        <dbReference type="ChEBI" id="CHEBI:29105"/>
    </ligand>
</feature>
<name>A0A1I2M5P2_9BACL</name>
<evidence type="ECO:0000256" key="3">
    <source>
        <dbReference type="ARBA" id="ARBA00022723"/>
    </source>
</evidence>
<dbReference type="NCBIfam" id="TIGR00364">
    <property type="entry name" value="7-cyano-7-deazaguanine synthase QueC"/>
    <property type="match status" value="1"/>
</dbReference>
<comment type="pathway">
    <text evidence="1 10">Purine metabolism; 7-cyano-7-deazaguanine biosynthesis.</text>
</comment>
<dbReference type="CDD" id="cd01995">
    <property type="entry name" value="QueC-like"/>
    <property type="match status" value="1"/>
</dbReference>
<dbReference type="EMBL" id="FOOK01000007">
    <property type="protein sequence ID" value="SFF86782.1"/>
    <property type="molecule type" value="Genomic_DNA"/>
</dbReference>
<organism evidence="11 12">
    <name type="scientific">Planifilum fulgidum</name>
    <dbReference type="NCBI Taxonomy" id="201973"/>
    <lineage>
        <taxon>Bacteria</taxon>
        <taxon>Bacillati</taxon>
        <taxon>Bacillota</taxon>
        <taxon>Bacilli</taxon>
        <taxon>Bacillales</taxon>
        <taxon>Thermoactinomycetaceae</taxon>
        <taxon>Planifilum</taxon>
    </lineage>
</organism>
<dbReference type="InterPro" id="IPR014729">
    <property type="entry name" value="Rossmann-like_a/b/a_fold"/>
</dbReference>
<dbReference type="InterPro" id="IPR018317">
    <property type="entry name" value="QueC"/>
</dbReference>
<dbReference type="EC" id="6.3.4.20" evidence="8 10"/>
<evidence type="ECO:0000256" key="2">
    <source>
        <dbReference type="ARBA" id="ARBA00022598"/>
    </source>
</evidence>
<dbReference type="HAMAP" id="MF_01633">
    <property type="entry name" value="QueC"/>
    <property type="match status" value="1"/>
</dbReference>
<dbReference type="GO" id="GO:0008270">
    <property type="term" value="F:zinc ion binding"/>
    <property type="evidence" value="ECO:0007669"/>
    <property type="project" value="UniProtKB-UniRule"/>
</dbReference>